<proteinExistence type="predicted"/>
<dbReference type="EMBL" id="CADCUT010000002">
    <property type="protein sequence ID" value="CAA9382086.1"/>
    <property type="molecule type" value="Genomic_DNA"/>
</dbReference>
<dbReference type="AlphaFoldDB" id="A0A6J4NDE8"/>
<protein>
    <submittedName>
        <fullName evidence="2">Uncharacterized protein</fullName>
    </submittedName>
</protein>
<evidence type="ECO:0000256" key="1">
    <source>
        <dbReference type="SAM" id="MobiDB-lite"/>
    </source>
</evidence>
<reference evidence="2" key="1">
    <citation type="submission" date="2020-02" db="EMBL/GenBank/DDBJ databases">
        <authorList>
            <person name="Meier V. D."/>
        </authorList>
    </citation>
    <scope>NUCLEOTIDE SEQUENCE</scope>
    <source>
        <strain evidence="2">AVDCRST_MAG03</strain>
    </source>
</reference>
<organism evidence="2">
    <name type="scientific">uncultured Rubrobacteraceae bacterium</name>
    <dbReference type="NCBI Taxonomy" id="349277"/>
    <lineage>
        <taxon>Bacteria</taxon>
        <taxon>Bacillati</taxon>
        <taxon>Actinomycetota</taxon>
        <taxon>Rubrobacteria</taxon>
        <taxon>Rubrobacterales</taxon>
        <taxon>Rubrobacteraceae</taxon>
        <taxon>environmental samples</taxon>
    </lineage>
</organism>
<feature type="compositionally biased region" description="Basic and acidic residues" evidence="1">
    <location>
        <begin position="1"/>
        <end position="12"/>
    </location>
</feature>
<sequence length="59" mass="6604">MHLRRGGEGRESEEQERTEEGGVKVPNLEEFDRKEASAQPRLIVSIQKSGNFGLSEAAY</sequence>
<name>A0A6J4NDE8_9ACTN</name>
<gene>
    <name evidence="2" type="ORF">AVDCRST_MAG03-22</name>
</gene>
<evidence type="ECO:0000313" key="2">
    <source>
        <dbReference type="EMBL" id="CAA9382086.1"/>
    </source>
</evidence>
<accession>A0A6J4NDE8</accession>
<feature type="region of interest" description="Disordered" evidence="1">
    <location>
        <begin position="1"/>
        <end position="42"/>
    </location>
</feature>